<dbReference type="GO" id="GO:0000150">
    <property type="term" value="F:DNA strand exchange activity"/>
    <property type="evidence" value="ECO:0007669"/>
    <property type="project" value="InterPro"/>
</dbReference>
<dbReference type="Proteomes" id="UP000482209">
    <property type="component" value="Unassembled WGS sequence"/>
</dbReference>
<evidence type="ECO:0000313" key="3">
    <source>
        <dbReference type="EMBL" id="MSS63149.1"/>
    </source>
</evidence>
<dbReference type="InterPro" id="IPR025827">
    <property type="entry name" value="Zn_ribbon_recom_dom"/>
</dbReference>
<dbReference type="Gene3D" id="3.90.1750.20">
    <property type="entry name" value="Putative Large Serine Recombinase, Chain B, Domain 2"/>
    <property type="match status" value="1"/>
</dbReference>
<evidence type="ECO:0000259" key="1">
    <source>
        <dbReference type="PROSITE" id="PS51736"/>
    </source>
</evidence>
<dbReference type="GO" id="GO:0003677">
    <property type="term" value="F:DNA binding"/>
    <property type="evidence" value="ECO:0007669"/>
    <property type="project" value="InterPro"/>
</dbReference>
<dbReference type="InterPro" id="IPR006119">
    <property type="entry name" value="Resolv_N"/>
</dbReference>
<accession>A0A6L5XX08</accession>
<name>A0A6L5XX08_9FIRM</name>
<keyword evidence="4" id="KW-1185">Reference proteome</keyword>
<protein>
    <submittedName>
        <fullName evidence="3">Recombinase family protein</fullName>
    </submittedName>
</protein>
<comment type="caution">
    <text evidence="3">The sequence shown here is derived from an EMBL/GenBank/DDBJ whole genome shotgun (WGS) entry which is preliminary data.</text>
</comment>
<dbReference type="SMART" id="SM00857">
    <property type="entry name" value="Resolvase"/>
    <property type="match status" value="1"/>
</dbReference>
<dbReference type="InterPro" id="IPR038109">
    <property type="entry name" value="DNA_bind_recomb_sf"/>
</dbReference>
<evidence type="ECO:0000313" key="4">
    <source>
        <dbReference type="Proteomes" id="UP000482209"/>
    </source>
</evidence>
<feature type="domain" description="Recombinase" evidence="2">
    <location>
        <begin position="157"/>
        <end position="315"/>
    </location>
</feature>
<dbReference type="InterPro" id="IPR011109">
    <property type="entry name" value="DNA_bind_recombinase_dom"/>
</dbReference>
<dbReference type="InterPro" id="IPR050639">
    <property type="entry name" value="SSR_resolvase"/>
</dbReference>
<dbReference type="PROSITE" id="PS51736">
    <property type="entry name" value="RECOMBINASES_3"/>
    <property type="match status" value="1"/>
</dbReference>
<gene>
    <name evidence="3" type="ORF">FYJ58_04555</name>
</gene>
<proteinExistence type="predicted"/>
<reference evidence="3 4" key="1">
    <citation type="submission" date="2019-08" db="EMBL/GenBank/DDBJ databases">
        <title>In-depth cultivation of the pig gut microbiome towards novel bacterial diversity and tailored functional studies.</title>
        <authorList>
            <person name="Wylensek D."/>
            <person name="Hitch T.C.A."/>
            <person name="Clavel T."/>
        </authorList>
    </citation>
    <scope>NUCLEOTIDE SEQUENCE [LARGE SCALE GENOMIC DNA]</scope>
    <source>
        <strain evidence="3 4">WCA-693-APC-MOT-I</strain>
    </source>
</reference>
<dbReference type="PANTHER" id="PTHR30461:SF23">
    <property type="entry name" value="DNA RECOMBINASE-RELATED"/>
    <property type="match status" value="1"/>
</dbReference>
<dbReference type="EMBL" id="VUMT01000005">
    <property type="protein sequence ID" value="MSS63149.1"/>
    <property type="molecule type" value="Genomic_DNA"/>
</dbReference>
<dbReference type="Gene3D" id="3.40.50.1390">
    <property type="entry name" value="Resolvase, N-terminal catalytic domain"/>
    <property type="match status" value="1"/>
</dbReference>
<dbReference type="RefSeq" id="WP_154517910.1">
    <property type="nucleotide sequence ID" value="NZ_VUMT01000005.1"/>
</dbReference>
<dbReference type="PROSITE" id="PS51737">
    <property type="entry name" value="RECOMBINASE_DNA_BIND"/>
    <property type="match status" value="1"/>
</dbReference>
<dbReference type="SUPFAM" id="SSF53041">
    <property type="entry name" value="Resolvase-like"/>
    <property type="match status" value="1"/>
</dbReference>
<dbReference type="AlphaFoldDB" id="A0A6L5XX08"/>
<dbReference type="Pfam" id="PF00239">
    <property type="entry name" value="Resolvase"/>
    <property type="match status" value="1"/>
</dbReference>
<sequence>MSHIAIYTRKSVYSDKSDSVEAQYKLCVDYAKTHYEVESIVEYTDEGYTGANINRPAFTALLEDIKEQKIDVLICYKIDRISRDVKDFSNTFDFLQKHNVAFVSLKEQIDTSTPLGRAMMYISSVFAQMERETIAERVKDNMIELAKSGKWAGGNPPIGYKRKKILIDGKEHTTIEKDEETYPFYKMVCEVFLNNDISLSGMEAYFKRHNIKSYNGFFFSITQIYNILSNPHYVAADKETYKFFADKGCIMAVPIEKFDGTHGLIVYGRTKGGKKSPHKNNNPENWYVSVGLHEPLIDSKTWLEIQAKFTHNLAYKKRKHSPGLLTGIVRCSCGCMMSYKYKYDKDLQKEYKHYYCNKRIRQGKEYCQVGYVQTHLLDNIVLDTLKEISLDKNLIKKYIPQKEAPINARSKKNIEKDIFVTNQEIENLTNILVSNQDSTAAKYIVKKIEELDKQLASFNYELREVTASDRKQKQEELNIDLKYEVICNMVSKLEAMTDEEVNTMLKDIIKECVYDGENLKIVL</sequence>
<dbReference type="PANTHER" id="PTHR30461">
    <property type="entry name" value="DNA-INVERTASE FROM LAMBDOID PROPHAGE"/>
    <property type="match status" value="1"/>
</dbReference>
<dbReference type="Pfam" id="PF13408">
    <property type="entry name" value="Zn_ribbon_recom"/>
    <property type="match status" value="1"/>
</dbReference>
<dbReference type="InterPro" id="IPR036162">
    <property type="entry name" value="Resolvase-like_N_sf"/>
</dbReference>
<evidence type="ECO:0000259" key="2">
    <source>
        <dbReference type="PROSITE" id="PS51737"/>
    </source>
</evidence>
<dbReference type="Pfam" id="PF07508">
    <property type="entry name" value="Recombinase"/>
    <property type="match status" value="1"/>
</dbReference>
<feature type="domain" description="Resolvase/invertase-type recombinase catalytic" evidence="1">
    <location>
        <begin position="3"/>
        <end position="149"/>
    </location>
</feature>
<organism evidence="3 4">
    <name type="scientific">Velocimicrobium porci</name>
    <dbReference type="NCBI Taxonomy" id="2606634"/>
    <lineage>
        <taxon>Bacteria</taxon>
        <taxon>Bacillati</taxon>
        <taxon>Bacillota</taxon>
        <taxon>Clostridia</taxon>
        <taxon>Lachnospirales</taxon>
        <taxon>Lachnospiraceae</taxon>
        <taxon>Velocimicrobium</taxon>
    </lineage>
</organism>
<dbReference type="CDD" id="cd00338">
    <property type="entry name" value="Ser_Recombinase"/>
    <property type="match status" value="1"/>
</dbReference>